<dbReference type="InterPro" id="IPR012340">
    <property type="entry name" value="NA-bd_OB-fold"/>
</dbReference>
<reference evidence="12" key="2">
    <citation type="submission" date="2015-01" db="EMBL/GenBank/DDBJ databases">
        <title>Evolutionary Origins and Diversification of the Mycorrhizal Mutualists.</title>
        <authorList>
            <consortium name="DOE Joint Genome Institute"/>
            <consortium name="Mycorrhizal Genomics Consortium"/>
            <person name="Kohler A."/>
            <person name="Kuo A."/>
            <person name="Nagy L.G."/>
            <person name="Floudas D."/>
            <person name="Copeland A."/>
            <person name="Barry K.W."/>
            <person name="Cichocki N."/>
            <person name="Veneault-Fourrey C."/>
            <person name="LaButti K."/>
            <person name="Lindquist E.A."/>
            <person name="Lipzen A."/>
            <person name="Lundell T."/>
            <person name="Morin E."/>
            <person name="Murat C."/>
            <person name="Riley R."/>
            <person name="Ohm R."/>
            <person name="Sun H."/>
            <person name="Tunlid A."/>
            <person name="Henrissat B."/>
            <person name="Grigoriev I.V."/>
            <person name="Hibbett D.S."/>
            <person name="Martin F."/>
        </authorList>
    </citation>
    <scope>NUCLEOTIDE SEQUENCE [LARGE SCALE GENOMIC DNA]</scope>
    <source>
        <strain evidence="12">441</strain>
    </source>
</reference>
<dbReference type="InterPro" id="IPR027925">
    <property type="entry name" value="MCM_N"/>
</dbReference>
<keyword evidence="3" id="KW-0235">DNA replication</keyword>
<evidence type="ECO:0000256" key="6">
    <source>
        <dbReference type="ARBA" id="ARBA00022806"/>
    </source>
</evidence>
<dbReference type="InterPro" id="IPR027417">
    <property type="entry name" value="P-loop_NTPase"/>
</dbReference>
<evidence type="ECO:0000256" key="5">
    <source>
        <dbReference type="ARBA" id="ARBA00022801"/>
    </source>
</evidence>
<proteinExistence type="inferred from homology"/>
<feature type="region of interest" description="Disordered" evidence="9">
    <location>
        <begin position="1"/>
        <end position="62"/>
    </location>
</feature>
<dbReference type="GO" id="GO:0017116">
    <property type="term" value="F:single-stranded DNA helicase activity"/>
    <property type="evidence" value="ECO:0007669"/>
    <property type="project" value="TreeGrafter"/>
</dbReference>
<keyword evidence="4 8" id="KW-0547">Nucleotide-binding</keyword>
<reference evidence="11 12" key="1">
    <citation type="submission" date="2014-04" db="EMBL/GenBank/DDBJ databases">
        <authorList>
            <consortium name="DOE Joint Genome Institute"/>
            <person name="Kuo A."/>
            <person name="Kohler A."/>
            <person name="Costa M.D."/>
            <person name="Nagy L.G."/>
            <person name="Floudas D."/>
            <person name="Copeland A."/>
            <person name="Barry K.W."/>
            <person name="Cichocki N."/>
            <person name="Veneault-Fourrey C."/>
            <person name="LaButti K."/>
            <person name="Lindquist E.A."/>
            <person name="Lipzen A."/>
            <person name="Lundell T."/>
            <person name="Morin E."/>
            <person name="Murat C."/>
            <person name="Sun H."/>
            <person name="Tunlid A."/>
            <person name="Henrissat B."/>
            <person name="Grigoriev I.V."/>
            <person name="Hibbett D.S."/>
            <person name="Martin F."/>
            <person name="Nordberg H.P."/>
            <person name="Cantor M.N."/>
            <person name="Hua S.X."/>
        </authorList>
    </citation>
    <scope>NUCLEOTIDE SEQUENCE [LARGE SCALE GENOMIC DNA]</scope>
    <source>
        <strain evidence="11 12">441</strain>
    </source>
</reference>
<dbReference type="InterPro" id="IPR008047">
    <property type="entry name" value="MCM_4"/>
</dbReference>
<dbReference type="GO" id="GO:1902975">
    <property type="term" value="P:mitotic DNA replication initiation"/>
    <property type="evidence" value="ECO:0007669"/>
    <property type="project" value="TreeGrafter"/>
</dbReference>
<dbReference type="Gene3D" id="3.30.1640.10">
    <property type="entry name" value="mini-chromosome maintenance (MCM) complex, chain A, domain 1"/>
    <property type="match status" value="1"/>
</dbReference>
<keyword evidence="5" id="KW-0378">Hydrolase</keyword>
<evidence type="ECO:0000256" key="4">
    <source>
        <dbReference type="ARBA" id="ARBA00022741"/>
    </source>
</evidence>
<evidence type="ECO:0000256" key="8">
    <source>
        <dbReference type="RuleBase" id="RU004070"/>
    </source>
</evidence>
<feature type="compositionally biased region" description="Polar residues" evidence="9">
    <location>
        <begin position="1"/>
        <end position="11"/>
    </location>
</feature>
<dbReference type="GO" id="GO:0005656">
    <property type="term" value="C:nuclear pre-replicative complex"/>
    <property type="evidence" value="ECO:0007669"/>
    <property type="project" value="UniProtKB-ARBA"/>
</dbReference>
<dbReference type="PROSITE" id="PS50051">
    <property type="entry name" value="MCM_2"/>
    <property type="match status" value="1"/>
</dbReference>
<gene>
    <name evidence="11" type="ORF">PISMIDRAFT_13380</name>
</gene>
<comment type="similarity">
    <text evidence="1 8">Belongs to the MCM family.</text>
</comment>
<dbReference type="GO" id="GO:0006271">
    <property type="term" value="P:DNA strand elongation involved in DNA replication"/>
    <property type="evidence" value="ECO:0007669"/>
    <property type="project" value="TreeGrafter"/>
</dbReference>
<feature type="compositionally biased region" description="Low complexity" evidence="9">
    <location>
        <begin position="91"/>
        <end position="106"/>
    </location>
</feature>
<protein>
    <recommendedName>
        <fullName evidence="2">DNA helicase</fullName>
        <ecNumber evidence="2">3.6.4.12</ecNumber>
    </recommendedName>
</protein>
<dbReference type="Proteomes" id="UP000054018">
    <property type="component" value="Unassembled WGS sequence"/>
</dbReference>
<dbReference type="GO" id="GO:0006279">
    <property type="term" value="P:premeiotic DNA replication"/>
    <property type="evidence" value="ECO:0007669"/>
    <property type="project" value="UniProtKB-ARBA"/>
</dbReference>
<dbReference type="STRING" id="765257.A0A0C9ZII5"/>
<dbReference type="InterPro" id="IPR033762">
    <property type="entry name" value="MCM_OB"/>
</dbReference>
<dbReference type="Pfam" id="PF00493">
    <property type="entry name" value="MCM"/>
    <property type="match status" value="1"/>
</dbReference>
<dbReference type="Gene3D" id="3.40.50.300">
    <property type="entry name" value="P-loop containing nucleotide triphosphate hydrolases"/>
    <property type="match status" value="1"/>
</dbReference>
<dbReference type="PRINTS" id="PR01660">
    <property type="entry name" value="MCMPROTEIN4"/>
</dbReference>
<dbReference type="InterPro" id="IPR001208">
    <property type="entry name" value="MCM_dom"/>
</dbReference>
<evidence type="ECO:0000313" key="11">
    <source>
        <dbReference type="EMBL" id="KIK19808.1"/>
    </source>
</evidence>
<keyword evidence="6" id="KW-0347">Helicase</keyword>
<dbReference type="HOGENOM" id="CLU_004906_0_0_1"/>
<dbReference type="GO" id="GO:0003697">
    <property type="term" value="F:single-stranded DNA binding"/>
    <property type="evidence" value="ECO:0007669"/>
    <property type="project" value="TreeGrafter"/>
</dbReference>
<organism evidence="11 12">
    <name type="scientific">Pisolithus microcarpus 441</name>
    <dbReference type="NCBI Taxonomy" id="765257"/>
    <lineage>
        <taxon>Eukaryota</taxon>
        <taxon>Fungi</taxon>
        <taxon>Dikarya</taxon>
        <taxon>Basidiomycota</taxon>
        <taxon>Agaricomycotina</taxon>
        <taxon>Agaricomycetes</taxon>
        <taxon>Agaricomycetidae</taxon>
        <taxon>Boletales</taxon>
        <taxon>Sclerodermatineae</taxon>
        <taxon>Pisolithaceae</taxon>
        <taxon>Pisolithus</taxon>
    </lineage>
</organism>
<dbReference type="Pfam" id="PF14551">
    <property type="entry name" value="MCM_N"/>
    <property type="match status" value="1"/>
</dbReference>
<dbReference type="OrthoDB" id="10251574at2759"/>
<feature type="compositionally biased region" description="Low complexity" evidence="9">
    <location>
        <begin position="125"/>
        <end position="142"/>
    </location>
</feature>
<accession>A0A0C9ZII5</accession>
<keyword evidence="12" id="KW-1185">Reference proteome</keyword>
<evidence type="ECO:0000256" key="2">
    <source>
        <dbReference type="ARBA" id="ARBA00012551"/>
    </source>
</evidence>
<dbReference type="Pfam" id="PF17207">
    <property type="entry name" value="MCM_OB"/>
    <property type="match status" value="2"/>
</dbReference>
<dbReference type="PRINTS" id="PR01657">
    <property type="entry name" value="MCMFAMILY"/>
</dbReference>
<evidence type="ECO:0000256" key="7">
    <source>
        <dbReference type="ARBA" id="ARBA00022840"/>
    </source>
</evidence>
<dbReference type="GO" id="GO:0016787">
    <property type="term" value="F:hydrolase activity"/>
    <property type="evidence" value="ECO:0007669"/>
    <property type="project" value="UniProtKB-KW"/>
</dbReference>
<feature type="domain" description="MCM C-terminal AAA(+) ATPase" evidence="10">
    <location>
        <begin position="552"/>
        <end position="749"/>
    </location>
</feature>
<dbReference type="SUPFAM" id="SSF52540">
    <property type="entry name" value="P-loop containing nucleoside triphosphate hydrolases"/>
    <property type="match status" value="1"/>
</dbReference>
<dbReference type="GO" id="GO:0042555">
    <property type="term" value="C:MCM complex"/>
    <property type="evidence" value="ECO:0007669"/>
    <property type="project" value="InterPro"/>
</dbReference>
<dbReference type="GO" id="GO:0000727">
    <property type="term" value="P:double-strand break repair via break-induced replication"/>
    <property type="evidence" value="ECO:0007669"/>
    <property type="project" value="TreeGrafter"/>
</dbReference>
<keyword evidence="7 8" id="KW-0067">ATP-binding</keyword>
<evidence type="ECO:0000256" key="9">
    <source>
        <dbReference type="SAM" id="MobiDB-lite"/>
    </source>
</evidence>
<dbReference type="GO" id="GO:0043596">
    <property type="term" value="C:nuclear replication fork"/>
    <property type="evidence" value="ECO:0007669"/>
    <property type="project" value="UniProtKB-ARBA"/>
</dbReference>
<evidence type="ECO:0000313" key="12">
    <source>
        <dbReference type="Proteomes" id="UP000054018"/>
    </source>
</evidence>
<dbReference type="Gene3D" id="2.40.50.140">
    <property type="entry name" value="Nucleic acid-binding proteins"/>
    <property type="match status" value="1"/>
</dbReference>
<dbReference type="GO" id="GO:0005524">
    <property type="term" value="F:ATP binding"/>
    <property type="evidence" value="ECO:0007669"/>
    <property type="project" value="UniProtKB-KW"/>
</dbReference>
<dbReference type="InterPro" id="IPR031327">
    <property type="entry name" value="MCM"/>
</dbReference>
<feature type="region of interest" description="Disordered" evidence="9">
    <location>
        <begin position="74"/>
        <end position="177"/>
    </location>
</feature>
<dbReference type="PANTHER" id="PTHR11630:SF66">
    <property type="entry name" value="DNA REPLICATION LICENSING FACTOR MCM4"/>
    <property type="match status" value="1"/>
</dbReference>
<dbReference type="SUPFAM" id="SSF50249">
    <property type="entry name" value="Nucleic acid-binding proteins"/>
    <property type="match status" value="1"/>
</dbReference>
<dbReference type="SMART" id="SM00350">
    <property type="entry name" value="MCM"/>
    <property type="match status" value="1"/>
</dbReference>
<dbReference type="EMBL" id="KN833777">
    <property type="protein sequence ID" value="KIK19808.1"/>
    <property type="molecule type" value="Genomic_DNA"/>
</dbReference>
<name>A0A0C9ZII5_9AGAM</name>
<evidence type="ECO:0000256" key="1">
    <source>
        <dbReference type="ARBA" id="ARBA00008010"/>
    </source>
</evidence>
<sequence>MSSLPPINFPTSDLEDLEMDGPPQDGSTEEQSMSIAPQRLFLEGTPSAAGTPARQQYEAHAAASSLLTGIAARRAVGSSTPRRQPRTPLFAPDDSSSPLAFPSSSSVKTPRKRVTIDSDPPAPGSSEPLAFPSSPAPATTPAKLRRGDIRSSFVLPTATPRQARRTYNPDMSDNLRSDGTRMSIPFSSAPTFSAPVLPSEEPDQVRAIWGITVNIAETMKLFRDFLRGFKPKYRVRRDREQNLRTRTFSSPEEGEVVLYETYLRIMRQTGQTNLNLDMVNLLMYPSSKKLFTQLQKYPEEVVPAMDQVLKDLVLELAEEDQNSGMEGMQGDQGDEEIVMAKVYRVRPFVLKAINMRDFNPTGQCNSTMLLALANLLFVDTDELICIEGLIIRATPVIPEMKVAFFRCLKCSHTVQVEIDRETPDSVPDGQTPHTVTLSVYDEMVDVAKPGDRIIVTGVYRSVPVRVNPRQRTMRSLFKTYLDVVHTRLGADGALAFDRSTRPAAGDRMPGVGDSGGAEDPEFEDCIAGGRRRRTRKAELEAKLIEISRRHDGMDDVKKGVLLQLFGGTNKNIVRGGGGGGPRYRGDINVLLVGDPGTSKSQILQYVHKIAPRGVYASGKGSSAVGLTAYITRDHDSKRLVLESGALVLSDGGVCCLDEFDKMPDGTRSVLHEVMEQQTVSIAKAGIITTLNARTSILAAANPVESRYNVNLPVTRNIDLPPTLISRFDLLYLVLDQVDETLDRKLAQHLVWESRWRVLLCDALSTESGIQSPDAWAALVGILVVIESERLYTPSSTVRTGNQNTTANRAPESALIAACIDHDRERRSNLGLKRHVHCNSGGGYSRHVTRIEYNVSYRLTSFDLVAMPAFPYGQRMLSSDCVRTFSTITPRPARYTRTSSPFLLLSSFTLPDSVLHSLPVSAHDAMVNRLSSHLSSLARVLRMALAPTQSTELGPAILDKLRSACKVYATERDSNQRIGKRRNTCDKVIPAEERADAERSKCYSQAAAFSLVARVSGTVLASSLIRCVRARHSVFRSRMGRSWEIGVEYRLGMYKTWTSGGEQEDLDGDDGLGTDEVVASAALRFLYDVRARFIRIDSSPTLVTLGQSDVLGSDEVEELLRVVRGESTAAELVLEIIRTLFTQVSQTHGFQHAQAGTIIRRSIDILSRKFSPTSRWCGSSAALTQENLGVALLYVLVHQWMGVNDTVTWEEVLLKFASLLLSIPLEPPVEATDKTVDLAHTLTSLPTTSPTTSFSML</sequence>
<dbReference type="GO" id="GO:0031261">
    <property type="term" value="C:DNA replication preinitiation complex"/>
    <property type="evidence" value="ECO:0007669"/>
    <property type="project" value="UniProtKB-ARBA"/>
</dbReference>
<dbReference type="AlphaFoldDB" id="A0A0C9ZII5"/>
<evidence type="ECO:0000259" key="10">
    <source>
        <dbReference type="PROSITE" id="PS50051"/>
    </source>
</evidence>
<dbReference type="PANTHER" id="PTHR11630">
    <property type="entry name" value="DNA REPLICATION LICENSING FACTOR MCM FAMILY MEMBER"/>
    <property type="match status" value="1"/>
</dbReference>
<dbReference type="EC" id="3.6.4.12" evidence="2"/>
<feature type="compositionally biased region" description="Polar residues" evidence="9">
    <location>
        <begin position="25"/>
        <end position="35"/>
    </location>
</feature>
<feature type="region of interest" description="Disordered" evidence="9">
    <location>
        <begin position="501"/>
        <end position="522"/>
    </location>
</feature>
<keyword evidence="8" id="KW-0238">DNA-binding</keyword>
<evidence type="ECO:0000256" key="3">
    <source>
        <dbReference type="ARBA" id="ARBA00022705"/>
    </source>
</evidence>